<evidence type="ECO:0000313" key="3">
    <source>
        <dbReference type="Proteomes" id="UP000177039"/>
    </source>
</evidence>
<dbReference type="Gene3D" id="3.40.50.1010">
    <property type="entry name" value="5'-nuclease"/>
    <property type="match status" value="1"/>
</dbReference>
<dbReference type="Pfam" id="PF01850">
    <property type="entry name" value="PIN"/>
    <property type="match status" value="1"/>
</dbReference>
<name>A0A1F5H3H7_9BACT</name>
<dbReference type="SUPFAM" id="SSF88723">
    <property type="entry name" value="PIN domain-like"/>
    <property type="match status" value="1"/>
</dbReference>
<comment type="caution">
    <text evidence="2">The sequence shown here is derived from an EMBL/GenBank/DDBJ whole genome shotgun (WGS) entry which is preliminary data.</text>
</comment>
<accession>A0A1F5H3H7</accession>
<evidence type="ECO:0000259" key="1">
    <source>
        <dbReference type="SMART" id="SM00670"/>
    </source>
</evidence>
<gene>
    <name evidence="2" type="ORF">A3B54_02705</name>
</gene>
<proteinExistence type="predicted"/>
<dbReference type="SMART" id="SM00670">
    <property type="entry name" value="PINc"/>
    <property type="match status" value="1"/>
</dbReference>
<organism evidence="2 3">
    <name type="scientific">Candidatus Curtissbacteria bacterium RIFCSPLOWO2_01_FULL_42_50</name>
    <dbReference type="NCBI Taxonomy" id="1797730"/>
    <lineage>
        <taxon>Bacteria</taxon>
        <taxon>Candidatus Curtissiibacteriota</taxon>
    </lineage>
</organism>
<dbReference type="PANTHER" id="PTHR38826">
    <property type="entry name" value="RIBONUCLEASE VAPC13"/>
    <property type="match status" value="1"/>
</dbReference>
<dbReference type="EMBL" id="MFBT01000033">
    <property type="protein sequence ID" value="OGD98648.1"/>
    <property type="molecule type" value="Genomic_DNA"/>
</dbReference>
<dbReference type="PANTHER" id="PTHR38826:SF5">
    <property type="entry name" value="RIBONUCLEASE VAPC13"/>
    <property type="match status" value="1"/>
</dbReference>
<dbReference type="InterPro" id="IPR002716">
    <property type="entry name" value="PIN_dom"/>
</dbReference>
<protein>
    <recommendedName>
        <fullName evidence="1">PIN domain-containing protein</fullName>
    </recommendedName>
</protein>
<reference evidence="2 3" key="1">
    <citation type="journal article" date="2016" name="Nat. Commun.">
        <title>Thousands of microbial genomes shed light on interconnected biogeochemical processes in an aquifer system.</title>
        <authorList>
            <person name="Anantharaman K."/>
            <person name="Brown C.T."/>
            <person name="Hug L.A."/>
            <person name="Sharon I."/>
            <person name="Castelle C.J."/>
            <person name="Probst A.J."/>
            <person name="Thomas B.C."/>
            <person name="Singh A."/>
            <person name="Wilkins M.J."/>
            <person name="Karaoz U."/>
            <person name="Brodie E.L."/>
            <person name="Williams K.H."/>
            <person name="Hubbard S.S."/>
            <person name="Banfield J.F."/>
        </authorList>
    </citation>
    <scope>NUCLEOTIDE SEQUENCE [LARGE SCALE GENOMIC DNA]</scope>
</reference>
<dbReference type="InterPro" id="IPR052106">
    <property type="entry name" value="PINc/VapC_TA"/>
</dbReference>
<feature type="domain" description="PIN" evidence="1">
    <location>
        <begin position="1"/>
        <end position="124"/>
    </location>
</feature>
<dbReference type="InterPro" id="IPR029060">
    <property type="entry name" value="PIN-like_dom_sf"/>
</dbReference>
<dbReference type="Proteomes" id="UP000177039">
    <property type="component" value="Unassembled WGS sequence"/>
</dbReference>
<dbReference type="AlphaFoldDB" id="A0A1F5H3H7"/>
<evidence type="ECO:0000313" key="2">
    <source>
        <dbReference type="EMBL" id="OGD98648.1"/>
    </source>
</evidence>
<sequence>MILLDTNIILRFILDDDPILSSKTKTIFKKIEQEKNKVFISLLTLSEVIFTLERSYKLPKKEITDKMIAIGQIPNIIIENYKLLPGIFTFYMEQNISFIDAYHIALMQKKKIKEIYSFDHDFDKFSQIKRLES</sequence>